<gene>
    <name evidence="2" type="primary">Cni-B0025.5</name>
    <name evidence="2" type="synonym">Cnig_chr_I.g533</name>
    <name evidence="2" type="ORF">B9Z55_000533</name>
</gene>
<keyword evidence="3" id="KW-1185">Reference proteome</keyword>
<dbReference type="EMBL" id="PDUG01000001">
    <property type="protein sequence ID" value="PIC55127.1"/>
    <property type="molecule type" value="Genomic_DNA"/>
</dbReference>
<keyword evidence="1" id="KW-1133">Transmembrane helix</keyword>
<evidence type="ECO:0000313" key="2">
    <source>
        <dbReference type="EMBL" id="PIC55127.1"/>
    </source>
</evidence>
<feature type="transmembrane region" description="Helical" evidence="1">
    <location>
        <begin position="84"/>
        <end position="108"/>
    </location>
</feature>
<dbReference type="OrthoDB" id="10555622at2759"/>
<sequence>MPIFRLKIGNFKVQKSSYLIGFRRIGVWSAESVSETMSFQEHHNSNNNIDPNLMIDASSRAVAGKGKKKKTAHFKKRGHPAFKVMFIVFALLTLLSIIMACVSVIMMVTS</sequence>
<dbReference type="STRING" id="1611254.A0A2G5VU20"/>
<reference evidence="3" key="1">
    <citation type="submission" date="2017-10" db="EMBL/GenBank/DDBJ databases">
        <title>Rapid genome shrinkage in a self-fertile nematode reveals novel sperm competition proteins.</title>
        <authorList>
            <person name="Yin D."/>
            <person name="Schwarz E.M."/>
            <person name="Thomas C.G."/>
            <person name="Felde R.L."/>
            <person name="Korf I.F."/>
            <person name="Cutter A.D."/>
            <person name="Schartner C.M."/>
            <person name="Ralston E.J."/>
            <person name="Meyer B.J."/>
            <person name="Haag E.S."/>
        </authorList>
    </citation>
    <scope>NUCLEOTIDE SEQUENCE [LARGE SCALE GENOMIC DNA]</scope>
    <source>
        <strain evidence="3">JU1422</strain>
    </source>
</reference>
<name>A0A2G5VU20_9PELO</name>
<comment type="caution">
    <text evidence="2">The sequence shown here is derived from an EMBL/GenBank/DDBJ whole genome shotgun (WGS) entry which is preliminary data.</text>
</comment>
<accession>A0A2G5VU20</accession>
<evidence type="ECO:0000313" key="3">
    <source>
        <dbReference type="Proteomes" id="UP000230233"/>
    </source>
</evidence>
<proteinExistence type="predicted"/>
<organism evidence="2 3">
    <name type="scientific">Caenorhabditis nigoni</name>
    <dbReference type="NCBI Taxonomy" id="1611254"/>
    <lineage>
        <taxon>Eukaryota</taxon>
        <taxon>Metazoa</taxon>
        <taxon>Ecdysozoa</taxon>
        <taxon>Nematoda</taxon>
        <taxon>Chromadorea</taxon>
        <taxon>Rhabditida</taxon>
        <taxon>Rhabditina</taxon>
        <taxon>Rhabditomorpha</taxon>
        <taxon>Rhabditoidea</taxon>
        <taxon>Rhabditidae</taxon>
        <taxon>Peloderinae</taxon>
        <taxon>Caenorhabditis</taxon>
    </lineage>
</organism>
<keyword evidence="1" id="KW-0472">Membrane</keyword>
<evidence type="ECO:0000256" key="1">
    <source>
        <dbReference type="SAM" id="Phobius"/>
    </source>
</evidence>
<dbReference type="AlphaFoldDB" id="A0A2G5VU20"/>
<keyword evidence="1" id="KW-0812">Transmembrane</keyword>
<dbReference type="Proteomes" id="UP000230233">
    <property type="component" value="Chromosome I"/>
</dbReference>
<protein>
    <submittedName>
        <fullName evidence="2">Uncharacterized protein</fullName>
    </submittedName>
</protein>